<dbReference type="Gene3D" id="3.30.460.10">
    <property type="entry name" value="Beta Polymerase, domain 2"/>
    <property type="match status" value="1"/>
</dbReference>
<evidence type="ECO:0000313" key="2">
    <source>
        <dbReference type="Proteomes" id="UP001589833"/>
    </source>
</evidence>
<evidence type="ECO:0000313" key="1">
    <source>
        <dbReference type="EMBL" id="MFC0559981.1"/>
    </source>
</evidence>
<comment type="caution">
    <text evidence="1">The sequence shown here is derived from an EMBL/GenBank/DDBJ whole genome shotgun (WGS) entry which is preliminary data.</text>
</comment>
<dbReference type="RefSeq" id="WP_273840684.1">
    <property type="nucleotide sequence ID" value="NZ_JAQQWT010000002.1"/>
</dbReference>
<dbReference type="InterPro" id="IPR043519">
    <property type="entry name" value="NT_sf"/>
</dbReference>
<accession>A0ABV6NGT0</accession>
<reference evidence="1 2" key="1">
    <citation type="submission" date="2024-09" db="EMBL/GenBank/DDBJ databases">
        <authorList>
            <person name="Sun Q."/>
            <person name="Mori K."/>
        </authorList>
    </citation>
    <scope>NUCLEOTIDE SEQUENCE [LARGE SCALE GENOMIC DNA]</scope>
    <source>
        <strain evidence="1 2">NCAIM B.02301</strain>
    </source>
</reference>
<dbReference type="PANTHER" id="PTHR34822">
    <property type="entry name" value="GRPB DOMAIN PROTEIN (AFU_ORTHOLOGUE AFUA_1G01530)"/>
    <property type="match status" value="1"/>
</dbReference>
<sequence>MRKVDVIPYQKNWNTLFQVEKEKLQCILRSEIEEIHHIGSTSINGMHAKPIIDILVVVKHIEKMDDYNEPLFEIGYEAQGENGLSGRRFFIKGGDERTHHVHMYQFENKEIARHLVFRDYMRTFKEEGQFYSQLKQNLAMSHPTNMEEYIKGKHGYIQKIEKKAIAWFEEGNNERHI</sequence>
<protein>
    <submittedName>
        <fullName evidence="1">GrpB family protein</fullName>
    </submittedName>
</protein>
<organism evidence="1 2">
    <name type="scientific">Halalkalibacter alkalisediminis</name>
    <dbReference type="NCBI Taxonomy" id="935616"/>
    <lineage>
        <taxon>Bacteria</taxon>
        <taxon>Bacillati</taxon>
        <taxon>Bacillota</taxon>
        <taxon>Bacilli</taxon>
        <taxon>Bacillales</taxon>
        <taxon>Bacillaceae</taxon>
        <taxon>Halalkalibacter</taxon>
    </lineage>
</organism>
<dbReference type="SUPFAM" id="SSF81301">
    <property type="entry name" value="Nucleotidyltransferase"/>
    <property type="match status" value="1"/>
</dbReference>
<dbReference type="InterPro" id="IPR007344">
    <property type="entry name" value="GrpB/CoaE"/>
</dbReference>
<dbReference type="Pfam" id="PF04229">
    <property type="entry name" value="GrpB"/>
    <property type="match status" value="1"/>
</dbReference>
<gene>
    <name evidence="1" type="ORF">ACFFH4_13055</name>
</gene>
<name>A0ABV6NGT0_9BACI</name>
<proteinExistence type="predicted"/>
<dbReference type="PANTHER" id="PTHR34822:SF1">
    <property type="entry name" value="GRPB FAMILY PROTEIN"/>
    <property type="match status" value="1"/>
</dbReference>
<keyword evidence="2" id="KW-1185">Reference proteome</keyword>
<dbReference type="Proteomes" id="UP001589833">
    <property type="component" value="Unassembled WGS sequence"/>
</dbReference>
<dbReference type="EMBL" id="JBHLTR010000017">
    <property type="protein sequence ID" value="MFC0559981.1"/>
    <property type="molecule type" value="Genomic_DNA"/>
</dbReference>